<dbReference type="Pfam" id="PF13193">
    <property type="entry name" value="AMP-binding_C"/>
    <property type="match status" value="1"/>
</dbReference>
<feature type="domain" description="AMP-binding enzyme C-terminal" evidence="2">
    <location>
        <begin position="449"/>
        <end position="523"/>
    </location>
</feature>
<accession>A0A9X2AMI1</accession>
<dbReference type="RefSeq" id="WP_243305961.1">
    <property type="nucleotide sequence ID" value="NZ_JALGBI010000001.1"/>
</dbReference>
<name>A0A9X2AMI1_9BURK</name>
<evidence type="ECO:0000313" key="3">
    <source>
        <dbReference type="EMBL" id="MCJ0763369.1"/>
    </source>
</evidence>
<gene>
    <name evidence="3" type="ORF">MMF98_09115</name>
</gene>
<dbReference type="SUPFAM" id="SSF56801">
    <property type="entry name" value="Acetyl-CoA synthetase-like"/>
    <property type="match status" value="1"/>
</dbReference>
<proteinExistence type="predicted"/>
<dbReference type="EMBL" id="JALGBI010000001">
    <property type="protein sequence ID" value="MCJ0763369.1"/>
    <property type="molecule type" value="Genomic_DNA"/>
</dbReference>
<dbReference type="Gene3D" id="3.30.300.30">
    <property type="match status" value="1"/>
</dbReference>
<protein>
    <submittedName>
        <fullName evidence="3">Acyl--CoA ligase</fullName>
    </submittedName>
</protein>
<dbReference type="InterPro" id="IPR042099">
    <property type="entry name" value="ANL_N_sf"/>
</dbReference>
<dbReference type="InterPro" id="IPR020845">
    <property type="entry name" value="AMP-binding_CS"/>
</dbReference>
<dbReference type="InterPro" id="IPR025110">
    <property type="entry name" value="AMP-bd_C"/>
</dbReference>
<reference evidence="3" key="1">
    <citation type="submission" date="2022-03" db="EMBL/GenBank/DDBJ databases">
        <authorList>
            <person name="Woo C.Y."/>
        </authorList>
    </citation>
    <scope>NUCLEOTIDE SEQUENCE</scope>
    <source>
        <strain evidence="3">CYS-02</strain>
    </source>
</reference>
<evidence type="ECO:0000259" key="1">
    <source>
        <dbReference type="Pfam" id="PF00501"/>
    </source>
</evidence>
<evidence type="ECO:0000259" key="2">
    <source>
        <dbReference type="Pfam" id="PF13193"/>
    </source>
</evidence>
<feature type="domain" description="AMP-dependent synthetase/ligase" evidence="1">
    <location>
        <begin position="33"/>
        <end position="398"/>
    </location>
</feature>
<evidence type="ECO:0000313" key="4">
    <source>
        <dbReference type="Proteomes" id="UP001139447"/>
    </source>
</evidence>
<dbReference type="PROSITE" id="PS00455">
    <property type="entry name" value="AMP_BINDING"/>
    <property type="match status" value="1"/>
</dbReference>
<organism evidence="3 4">
    <name type="scientific">Variovorax terrae</name>
    <dbReference type="NCBI Taxonomy" id="2923278"/>
    <lineage>
        <taxon>Bacteria</taxon>
        <taxon>Pseudomonadati</taxon>
        <taxon>Pseudomonadota</taxon>
        <taxon>Betaproteobacteria</taxon>
        <taxon>Burkholderiales</taxon>
        <taxon>Comamonadaceae</taxon>
        <taxon>Variovorax</taxon>
    </lineage>
</organism>
<dbReference type="PANTHER" id="PTHR43767:SF1">
    <property type="entry name" value="NONRIBOSOMAL PEPTIDE SYNTHASE PES1 (EUROFUNG)-RELATED"/>
    <property type="match status" value="1"/>
</dbReference>
<dbReference type="Gene3D" id="3.40.50.12780">
    <property type="entry name" value="N-terminal domain of ligase-like"/>
    <property type="match status" value="1"/>
</dbReference>
<dbReference type="InterPro" id="IPR000873">
    <property type="entry name" value="AMP-dep_synth/lig_dom"/>
</dbReference>
<dbReference type="AlphaFoldDB" id="A0A9X2AMI1"/>
<comment type="caution">
    <text evidence="3">The sequence shown here is derived from an EMBL/GenBank/DDBJ whole genome shotgun (WGS) entry which is preliminary data.</text>
</comment>
<dbReference type="InterPro" id="IPR050237">
    <property type="entry name" value="ATP-dep_AMP-bd_enzyme"/>
</dbReference>
<dbReference type="PANTHER" id="PTHR43767">
    <property type="entry name" value="LONG-CHAIN-FATTY-ACID--COA LIGASE"/>
    <property type="match status" value="1"/>
</dbReference>
<keyword evidence="4" id="KW-1185">Reference proteome</keyword>
<dbReference type="InterPro" id="IPR045851">
    <property type="entry name" value="AMP-bd_C_sf"/>
</dbReference>
<keyword evidence="3" id="KW-0436">Ligase</keyword>
<dbReference type="Proteomes" id="UP001139447">
    <property type="component" value="Unassembled WGS sequence"/>
</dbReference>
<dbReference type="Pfam" id="PF00501">
    <property type="entry name" value="AMP-binding"/>
    <property type="match status" value="1"/>
</dbReference>
<sequence length="559" mass="59090">MSTANPAEMAQDPSQAEAALRALQGLTVPALIERRAREMPFRIALSACSAAGGRDRLSYAQLARAMRRVGAGLTLRQVGHGDRVAVYLGNNAGREAVLTALGCMAIGAVVVPLNTRSAPDELRHALELVRPVAVVTTAESAERLRSVCAVPLMLVDAHAAGAAASMAWPEPTIRSGPAEHRGTVAAQDAACLLFTSGTTSRPKAVVHTHRSMLHAGLAMGSALGLHQDDLYQGAFPFFTSSCLNLACMSTWVHGSGFVMEGELGNADRLRLIESECTTVYHGVPSVLQFMLDEAERGAYDLARVRRVAYGGAAMPASAIERMARQWPGMEQIHVWGMTESGPAGAWLPPQWLPAKAGLMGQAMPYCELQVCDAAGQPVPRGEIGELCFRGPSLAAGYFEDEPATAQAFRDGWLCSGDLVAEDEDGLLLFIDRKKDVINRGGLKISSAAVESVLLRLPGVAEAAVVAVPHPVLGDDVAACLVLAPGAVLDPQQLAAHCAQHLADYAVPRHWISLAALPKNPMGKILKRELREAVLAGTAATTLLATAPQANDKVNPQETT</sequence>
<dbReference type="GO" id="GO:0016878">
    <property type="term" value="F:acid-thiol ligase activity"/>
    <property type="evidence" value="ECO:0007669"/>
    <property type="project" value="UniProtKB-ARBA"/>
</dbReference>